<comment type="caution">
    <text evidence="8">Lacks conserved residue(s) required for the propagation of feature annotation.</text>
</comment>
<evidence type="ECO:0000256" key="7">
    <source>
        <dbReference type="ARBA" id="ARBA00023146"/>
    </source>
</evidence>
<dbReference type="FunFam" id="1.10.10.350:FF:000002">
    <property type="entry name" value="Glutamate--tRNA ligase"/>
    <property type="match status" value="1"/>
</dbReference>
<dbReference type="KEGG" id="spoa:EQM13_14525"/>
<evidence type="ECO:0000256" key="5">
    <source>
        <dbReference type="ARBA" id="ARBA00022840"/>
    </source>
</evidence>
<evidence type="ECO:0000259" key="9">
    <source>
        <dbReference type="Pfam" id="PF00749"/>
    </source>
</evidence>
<keyword evidence="4 8" id="KW-0547">Nucleotide-binding</keyword>
<dbReference type="CDD" id="cd00808">
    <property type="entry name" value="GluRS_core"/>
    <property type="match status" value="1"/>
</dbReference>
<comment type="function">
    <text evidence="8">Catalyzes the attachment of glutamate to tRNA(Glu) in a two-step reaction: glutamate is first activated by ATP to form Glu-AMP and then transferred to the acceptor end of tRNA(Glu).</text>
</comment>
<dbReference type="Pfam" id="PF00749">
    <property type="entry name" value="tRNA-synt_1c"/>
    <property type="match status" value="1"/>
</dbReference>
<dbReference type="InterPro" id="IPR049940">
    <property type="entry name" value="GluQ/Sye"/>
</dbReference>
<dbReference type="RefSeq" id="WP_128753059.1">
    <property type="nucleotide sequence ID" value="NZ_CP035282.1"/>
</dbReference>
<keyword evidence="7 8" id="KW-0030">Aminoacyl-tRNA synthetase</keyword>
<dbReference type="InterPro" id="IPR045462">
    <property type="entry name" value="aa-tRNA-synth_I_cd-bd"/>
</dbReference>
<evidence type="ECO:0000256" key="1">
    <source>
        <dbReference type="ARBA" id="ARBA00007894"/>
    </source>
</evidence>
<reference evidence="12" key="1">
    <citation type="submission" date="2019-01" db="EMBL/GenBank/DDBJ databases">
        <title>Draft genomes of a novel of Sporanaerobacter strains.</title>
        <authorList>
            <person name="Ma S."/>
        </authorList>
    </citation>
    <scope>NUCLEOTIDE SEQUENCE [LARGE SCALE GENOMIC DNA]</scope>
    <source>
        <strain evidence="12">NJN-17</strain>
    </source>
</reference>
<dbReference type="SUPFAM" id="SSF48163">
    <property type="entry name" value="An anticodon-binding domain of class I aminoacyl-tRNA synthetases"/>
    <property type="match status" value="1"/>
</dbReference>
<dbReference type="Gene3D" id="1.10.10.350">
    <property type="match status" value="1"/>
</dbReference>
<dbReference type="SUPFAM" id="SSF52374">
    <property type="entry name" value="Nucleotidylyl transferase"/>
    <property type="match status" value="1"/>
</dbReference>
<keyword evidence="5 8" id="KW-0067">ATP-binding</keyword>
<dbReference type="InterPro" id="IPR020058">
    <property type="entry name" value="Glu/Gln-tRNA-synth_Ib_cat-dom"/>
</dbReference>
<proteinExistence type="inferred from homology"/>
<dbReference type="EC" id="6.1.1.17" evidence="8"/>
<dbReference type="EMBL" id="CP035282">
    <property type="protein sequence ID" value="QAT62695.1"/>
    <property type="molecule type" value="Genomic_DNA"/>
</dbReference>
<keyword evidence="12" id="KW-1185">Reference proteome</keyword>
<dbReference type="NCBIfam" id="TIGR00464">
    <property type="entry name" value="gltX_bact"/>
    <property type="match status" value="1"/>
</dbReference>
<dbReference type="GO" id="GO:0006424">
    <property type="term" value="P:glutamyl-tRNA aminoacylation"/>
    <property type="evidence" value="ECO:0007669"/>
    <property type="project" value="UniProtKB-UniRule"/>
</dbReference>
<evidence type="ECO:0000313" key="11">
    <source>
        <dbReference type="EMBL" id="QAT62695.1"/>
    </source>
</evidence>
<dbReference type="AlphaFoldDB" id="A0A410QFJ7"/>
<feature type="domain" description="Aminoacyl-tRNA synthetase class I anticodon-binding" evidence="10">
    <location>
        <begin position="346"/>
        <end position="488"/>
    </location>
</feature>
<evidence type="ECO:0000256" key="2">
    <source>
        <dbReference type="ARBA" id="ARBA00022490"/>
    </source>
</evidence>
<evidence type="ECO:0000256" key="6">
    <source>
        <dbReference type="ARBA" id="ARBA00022917"/>
    </source>
</evidence>
<comment type="catalytic activity">
    <reaction evidence="8">
        <text>tRNA(Glu) + L-glutamate + ATP = L-glutamyl-tRNA(Glu) + AMP + diphosphate</text>
        <dbReference type="Rhea" id="RHEA:23540"/>
        <dbReference type="Rhea" id="RHEA-COMP:9663"/>
        <dbReference type="Rhea" id="RHEA-COMP:9680"/>
        <dbReference type="ChEBI" id="CHEBI:29985"/>
        <dbReference type="ChEBI" id="CHEBI:30616"/>
        <dbReference type="ChEBI" id="CHEBI:33019"/>
        <dbReference type="ChEBI" id="CHEBI:78442"/>
        <dbReference type="ChEBI" id="CHEBI:78520"/>
        <dbReference type="ChEBI" id="CHEBI:456215"/>
        <dbReference type="EC" id="6.1.1.17"/>
    </reaction>
</comment>
<feature type="short sequence motif" description="'KMSKS' region" evidence="8">
    <location>
        <begin position="259"/>
        <end position="263"/>
    </location>
</feature>
<dbReference type="GO" id="GO:0004818">
    <property type="term" value="F:glutamate-tRNA ligase activity"/>
    <property type="evidence" value="ECO:0007669"/>
    <property type="project" value="UniProtKB-UniRule"/>
</dbReference>
<evidence type="ECO:0000259" key="10">
    <source>
        <dbReference type="Pfam" id="PF19269"/>
    </source>
</evidence>
<keyword evidence="3 8" id="KW-0436">Ligase</keyword>
<keyword evidence="6 8" id="KW-0648">Protein biosynthesis</keyword>
<protein>
    <recommendedName>
        <fullName evidence="8">Glutamate--tRNA ligase</fullName>
        <ecNumber evidence="8">6.1.1.17</ecNumber>
    </recommendedName>
    <alternativeName>
        <fullName evidence="8">Glutamyl-tRNA synthetase</fullName>
        <shortName evidence="8">GluRS</shortName>
    </alternativeName>
</protein>
<dbReference type="InterPro" id="IPR020752">
    <property type="entry name" value="Glu-tRNA-synth_I_codon-bd_sub1"/>
</dbReference>
<dbReference type="OrthoDB" id="9807503at2"/>
<gene>
    <name evidence="8" type="primary">gltX</name>
    <name evidence="11" type="ORF">EQM13_14525</name>
</gene>
<dbReference type="PRINTS" id="PR00987">
    <property type="entry name" value="TRNASYNTHGLU"/>
</dbReference>
<feature type="short sequence motif" description="'HIGH' region" evidence="8">
    <location>
        <begin position="10"/>
        <end position="20"/>
    </location>
</feature>
<dbReference type="PANTHER" id="PTHR43311:SF2">
    <property type="entry name" value="GLUTAMATE--TRNA LIGASE, MITOCHONDRIAL-RELATED"/>
    <property type="match status" value="1"/>
</dbReference>
<dbReference type="GO" id="GO:0008270">
    <property type="term" value="F:zinc ion binding"/>
    <property type="evidence" value="ECO:0007669"/>
    <property type="project" value="InterPro"/>
</dbReference>
<sequence length="495" mass="57470">MKEVRLRFAPSPTGFIHIGSIRTALYNYLYARRNNGKFILRIEDTDQTRFVEGAIENLIKSLNWAGIEIDEGVCFDDNGNIIQKGEYGPYIQSERLSIYKKYINELIEKGYAYYCFCSKERLEKVREEQKVKGLIPRYDGLCRSISLEEARKRIANGEEYVIRLKLPHNKDIKFHDLVRGDIVMNTDDLDDQVLMKSDGFPTYHLAVVVDDHLMKITHIIRGEEWLASTPKHVYLYEAFGWESPQYVHLPVVLNKDRKKLSKRQGDVSVEDFRKSGYLPEGLVNYLALVGWSPEGNEEILSMEEMIKQFSFERVAKTGGVFDKDKLDWVNGHYIRSSSIKRITDLSIPYLIEANYITKEDVKNRYDWIETIVETVQESLSTIKDIVDKTKIFFEDKVTLEGEEVLEVLKGDQVHVLFDAFEAELEDIDEIDKEFAKGIMKKVQKKTGIKGKNLYMPIRIALTGNMHGPELVNIIYILGKDKITDRIKYIKEKYLI</sequence>
<dbReference type="Pfam" id="PF19269">
    <property type="entry name" value="Anticodon_2"/>
    <property type="match status" value="1"/>
</dbReference>
<dbReference type="PANTHER" id="PTHR43311">
    <property type="entry name" value="GLUTAMATE--TRNA LIGASE"/>
    <property type="match status" value="1"/>
</dbReference>
<dbReference type="InterPro" id="IPR004527">
    <property type="entry name" value="Glu-tRNA-ligase_bac/mito"/>
</dbReference>
<dbReference type="InterPro" id="IPR020751">
    <property type="entry name" value="aa-tRNA-synth_I_codon-bd_sub2"/>
</dbReference>
<dbReference type="InterPro" id="IPR000924">
    <property type="entry name" value="Glu/Gln-tRNA-synth"/>
</dbReference>
<dbReference type="FunFam" id="3.40.50.620:FF:000045">
    <property type="entry name" value="Glutamate--tRNA ligase, mitochondrial"/>
    <property type="match status" value="1"/>
</dbReference>
<evidence type="ECO:0000313" key="12">
    <source>
        <dbReference type="Proteomes" id="UP000287969"/>
    </source>
</evidence>
<name>A0A410QFJ7_9FIRM</name>
<dbReference type="HAMAP" id="MF_00022">
    <property type="entry name" value="Glu_tRNA_synth_type1"/>
    <property type="match status" value="1"/>
</dbReference>
<dbReference type="Gene3D" id="3.40.50.620">
    <property type="entry name" value="HUPs"/>
    <property type="match status" value="1"/>
</dbReference>
<dbReference type="GO" id="GO:0000049">
    <property type="term" value="F:tRNA binding"/>
    <property type="evidence" value="ECO:0007669"/>
    <property type="project" value="InterPro"/>
</dbReference>
<evidence type="ECO:0000256" key="8">
    <source>
        <dbReference type="HAMAP-Rule" id="MF_00022"/>
    </source>
</evidence>
<dbReference type="InterPro" id="IPR033910">
    <property type="entry name" value="GluRS_core"/>
</dbReference>
<comment type="subcellular location">
    <subcellularLocation>
        <location evidence="8">Cytoplasm</location>
    </subcellularLocation>
</comment>
<dbReference type="InterPro" id="IPR008925">
    <property type="entry name" value="aa_tRNA-synth_I_cd-bd_sf"/>
</dbReference>
<comment type="subunit">
    <text evidence="8">Monomer.</text>
</comment>
<feature type="binding site" evidence="8">
    <location>
        <position position="262"/>
    </location>
    <ligand>
        <name>ATP</name>
        <dbReference type="ChEBI" id="CHEBI:30616"/>
    </ligand>
</feature>
<evidence type="ECO:0000256" key="4">
    <source>
        <dbReference type="ARBA" id="ARBA00022741"/>
    </source>
</evidence>
<dbReference type="InterPro" id="IPR014729">
    <property type="entry name" value="Rossmann-like_a/b/a_fold"/>
</dbReference>
<keyword evidence="2 8" id="KW-0963">Cytoplasm</keyword>
<accession>A0A410QFJ7</accession>
<dbReference type="GO" id="GO:0005737">
    <property type="term" value="C:cytoplasm"/>
    <property type="evidence" value="ECO:0007669"/>
    <property type="project" value="UniProtKB-SubCell"/>
</dbReference>
<organism evidence="11 12">
    <name type="scientific">Acidilutibacter cellobiosedens</name>
    <dbReference type="NCBI Taxonomy" id="2507161"/>
    <lineage>
        <taxon>Bacteria</taxon>
        <taxon>Bacillati</taxon>
        <taxon>Bacillota</taxon>
        <taxon>Tissierellia</taxon>
        <taxon>Tissierellales</taxon>
        <taxon>Acidilutibacteraceae</taxon>
        <taxon>Acidilutibacter</taxon>
    </lineage>
</organism>
<dbReference type="Gene3D" id="1.10.8.70">
    <property type="entry name" value="Glutamate-tRNA synthetase, class I, anticodon-binding domain 1"/>
    <property type="match status" value="1"/>
</dbReference>
<comment type="similarity">
    <text evidence="1 8">Belongs to the class-I aminoacyl-tRNA synthetase family. Glutamate--tRNA ligase type 1 subfamily.</text>
</comment>
<feature type="domain" description="Glutamyl/glutaminyl-tRNA synthetase class Ib catalytic" evidence="9">
    <location>
        <begin position="3"/>
        <end position="328"/>
    </location>
</feature>
<dbReference type="Proteomes" id="UP000287969">
    <property type="component" value="Chromosome"/>
</dbReference>
<evidence type="ECO:0000256" key="3">
    <source>
        <dbReference type="ARBA" id="ARBA00022598"/>
    </source>
</evidence>
<dbReference type="GO" id="GO:0005524">
    <property type="term" value="F:ATP binding"/>
    <property type="evidence" value="ECO:0007669"/>
    <property type="project" value="UniProtKB-UniRule"/>
</dbReference>